<protein>
    <submittedName>
        <fullName evidence="2">Jg8974 protein</fullName>
    </submittedName>
</protein>
<evidence type="ECO:0000313" key="2">
    <source>
        <dbReference type="EMBL" id="CAH2228125.1"/>
    </source>
</evidence>
<organism evidence="2 3">
    <name type="scientific">Pararge aegeria aegeria</name>
    <dbReference type="NCBI Taxonomy" id="348720"/>
    <lineage>
        <taxon>Eukaryota</taxon>
        <taxon>Metazoa</taxon>
        <taxon>Ecdysozoa</taxon>
        <taxon>Arthropoda</taxon>
        <taxon>Hexapoda</taxon>
        <taxon>Insecta</taxon>
        <taxon>Pterygota</taxon>
        <taxon>Neoptera</taxon>
        <taxon>Endopterygota</taxon>
        <taxon>Lepidoptera</taxon>
        <taxon>Glossata</taxon>
        <taxon>Ditrysia</taxon>
        <taxon>Papilionoidea</taxon>
        <taxon>Nymphalidae</taxon>
        <taxon>Satyrinae</taxon>
        <taxon>Satyrini</taxon>
        <taxon>Parargina</taxon>
        <taxon>Pararge</taxon>
    </lineage>
</organism>
<keyword evidence="3" id="KW-1185">Reference proteome</keyword>
<evidence type="ECO:0000256" key="1">
    <source>
        <dbReference type="SAM" id="MobiDB-lite"/>
    </source>
</evidence>
<name>A0A8S4R4R1_9NEOP</name>
<feature type="region of interest" description="Disordered" evidence="1">
    <location>
        <begin position="36"/>
        <end position="62"/>
    </location>
</feature>
<reference evidence="2" key="1">
    <citation type="submission" date="2022-03" db="EMBL/GenBank/DDBJ databases">
        <authorList>
            <person name="Lindestad O."/>
        </authorList>
    </citation>
    <scope>NUCLEOTIDE SEQUENCE</scope>
</reference>
<accession>A0A8S4R4R1</accession>
<evidence type="ECO:0000313" key="3">
    <source>
        <dbReference type="Proteomes" id="UP000838756"/>
    </source>
</evidence>
<feature type="region of interest" description="Disordered" evidence="1">
    <location>
        <begin position="95"/>
        <end position="133"/>
    </location>
</feature>
<proteinExistence type="predicted"/>
<dbReference type="AlphaFoldDB" id="A0A8S4R4R1"/>
<dbReference type="EMBL" id="CAKXAJ010023824">
    <property type="protein sequence ID" value="CAH2228125.1"/>
    <property type="molecule type" value="Genomic_DNA"/>
</dbReference>
<sequence length="133" mass="14749">MDRKAHCSVFGYTIADNHLRGCYGDTGGVGRVRELENHEKSPRARQHRGGIGGRRPESASFEDSELGSVRLFGYTIADNHLRGCYGDTGRVGRARELENHEKSPRARRHQGGIGGRRPESASFEDSELGSVRR</sequence>
<feature type="compositionally biased region" description="Basic and acidic residues" evidence="1">
    <location>
        <begin position="95"/>
        <end position="104"/>
    </location>
</feature>
<comment type="caution">
    <text evidence="2">The sequence shown here is derived from an EMBL/GenBank/DDBJ whole genome shotgun (WGS) entry which is preliminary data.</text>
</comment>
<dbReference type="Proteomes" id="UP000838756">
    <property type="component" value="Unassembled WGS sequence"/>
</dbReference>
<gene>
    <name evidence="2" type="primary">jg8974</name>
    <name evidence="2" type="ORF">PAEG_LOCUS8219</name>
</gene>